<dbReference type="PROSITE" id="PS50995">
    <property type="entry name" value="HTH_MARR_2"/>
    <property type="match status" value="1"/>
</dbReference>
<feature type="domain" description="HTH marR-type" evidence="2">
    <location>
        <begin position="20"/>
        <end position="156"/>
    </location>
</feature>
<proteinExistence type="predicted"/>
<dbReference type="Gene3D" id="1.10.10.10">
    <property type="entry name" value="Winged helix-like DNA-binding domain superfamily/Winged helix DNA-binding domain"/>
    <property type="match status" value="1"/>
</dbReference>
<dbReference type="RefSeq" id="WP_090747074.1">
    <property type="nucleotide sequence ID" value="NZ_FMVT01000013.1"/>
</dbReference>
<dbReference type="OrthoDB" id="7723661at2"/>
<feature type="compositionally biased region" description="Basic and acidic residues" evidence="1">
    <location>
        <begin position="1"/>
        <end position="16"/>
    </location>
</feature>
<dbReference type="STRING" id="336292.SAMN05660710_03252"/>
<dbReference type="SMART" id="SM00347">
    <property type="entry name" value="HTH_MARR"/>
    <property type="match status" value="1"/>
</dbReference>
<dbReference type="GO" id="GO:0003677">
    <property type="term" value="F:DNA binding"/>
    <property type="evidence" value="ECO:0007669"/>
    <property type="project" value="UniProtKB-KW"/>
</dbReference>
<dbReference type="SUPFAM" id="SSF46785">
    <property type="entry name" value="Winged helix' DNA-binding domain"/>
    <property type="match status" value="1"/>
</dbReference>
<dbReference type="InterPro" id="IPR036388">
    <property type="entry name" value="WH-like_DNA-bd_sf"/>
</dbReference>
<dbReference type="PANTHER" id="PTHR33164">
    <property type="entry name" value="TRANSCRIPTIONAL REGULATOR, MARR FAMILY"/>
    <property type="match status" value="1"/>
</dbReference>
<dbReference type="Pfam" id="PF01047">
    <property type="entry name" value="MarR"/>
    <property type="match status" value="1"/>
</dbReference>
<dbReference type="PANTHER" id="PTHR33164:SF95">
    <property type="entry name" value="TRANSCRIPTIONAL REGULATOR"/>
    <property type="match status" value="1"/>
</dbReference>
<keyword evidence="4" id="KW-1185">Reference proteome</keyword>
<accession>A0A1G5JJ68</accession>
<dbReference type="InterPro" id="IPR000835">
    <property type="entry name" value="HTH_MarR-typ"/>
</dbReference>
<dbReference type="InterPro" id="IPR039422">
    <property type="entry name" value="MarR/SlyA-like"/>
</dbReference>
<evidence type="ECO:0000313" key="4">
    <source>
        <dbReference type="Proteomes" id="UP000199502"/>
    </source>
</evidence>
<evidence type="ECO:0000259" key="2">
    <source>
        <dbReference type="PROSITE" id="PS50995"/>
    </source>
</evidence>
<sequence>MSGKNRRDAGADRPPWDEGAYDVTRHPAQLARRLHQRAAQLFNAASPEASLTAPQFAILATLLQTGPASQVTLGEQVSMDPSTTSAIIRKLLQTGLITRSQSSEDRRMHVIELSAAGRSLVTAHLAISRQAGRDLLKPLSPAEQRRFMDLLDRLLNSD</sequence>
<dbReference type="AlphaFoldDB" id="A0A1G5JJ68"/>
<evidence type="ECO:0000313" key="3">
    <source>
        <dbReference type="EMBL" id="SCY88367.1"/>
    </source>
</evidence>
<keyword evidence="3" id="KW-0238">DNA-binding</keyword>
<dbReference type="InterPro" id="IPR036390">
    <property type="entry name" value="WH_DNA-bd_sf"/>
</dbReference>
<organism evidence="3 4">
    <name type="scientific">Paracoccus tibetensis</name>
    <dbReference type="NCBI Taxonomy" id="336292"/>
    <lineage>
        <taxon>Bacteria</taxon>
        <taxon>Pseudomonadati</taxon>
        <taxon>Pseudomonadota</taxon>
        <taxon>Alphaproteobacteria</taxon>
        <taxon>Rhodobacterales</taxon>
        <taxon>Paracoccaceae</taxon>
        <taxon>Paracoccus</taxon>
    </lineage>
</organism>
<dbReference type="PRINTS" id="PR00598">
    <property type="entry name" value="HTHMARR"/>
</dbReference>
<dbReference type="GO" id="GO:0003700">
    <property type="term" value="F:DNA-binding transcription factor activity"/>
    <property type="evidence" value="ECO:0007669"/>
    <property type="project" value="InterPro"/>
</dbReference>
<name>A0A1G5JJ68_9RHOB</name>
<dbReference type="GO" id="GO:0006950">
    <property type="term" value="P:response to stress"/>
    <property type="evidence" value="ECO:0007669"/>
    <property type="project" value="TreeGrafter"/>
</dbReference>
<reference evidence="3 4" key="1">
    <citation type="submission" date="2016-10" db="EMBL/GenBank/DDBJ databases">
        <authorList>
            <person name="de Groot N.N."/>
        </authorList>
    </citation>
    <scope>NUCLEOTIDE SEQUENCE [LARGE SCALE GENOMIC DNA]</scope>
    <source>
        <strain evidence="3 4">CGMCC 1.8925</strain>
    </source>
</reference>
<evidence type="ECO:0000256" key="1">
    <source>
        <dbReference type="SAM" id="MobiDB-lite"/>
    </source>
</evidence>
<dbReference type="Proteomes" id="UP000199502">
    <property type="component" value="Unassembled WGS sequence"/>
</dbReference>
<dbReference type="EMBL" id="FMVT01000013">
    <property type="protein sequence ID" value="SCY88367.1"/>
    <property type="molecule type" value="Genomic_DNA"/>
</dbReference>
<feature type="region of interest" description="Disordered" evidence="1">
    <location>
        <begin position="1"/>
        <end position="24"/>
    </location>
</feature>
<gene>
    <name evidence="3" type="ORF">SAMN05660710_03252</name>
</gene>
<protein>
    <submittedName>
        <fullName evidence="3">DNA-binding transcriptional regulator, MarR family</fullName>
    </submittedName>
</protein>